<evidence type="ECO:0000313" key="8">
    <source>
        <dbReference type="Proteomes" id="UP000027730"/>
    </source>
</evidence>
<protein>
    <recommendedName>
        <fullName evidence="6">Fork-head domain-containing protein</fullName>
    </recommendedName>
</protein>
<dbReference type="HOGENOM" id="CLU_012536_0_0_1"/>
<dbReference type="PRINTS" id="PR00053">
    <property type="entry name" value="FORKHEAD"/>
</dbReference>
<evidence type="ECO:0000256" key="3">
    <source>
        <dbReference type="ARBA" id="ARBA00023242"/>
    </source>
</evidence>
<dbReference type="InterPro" id="IPR018122">
    <property type="entry name" value="TF_fork_head_CS_1"/>
</dbReference>
<dbReference type="Pfam" id="PF00250">
    <property type="entry name" value="Forkhead"/>
    <property type="match status" value="1"/>
</dbReference>
<dbReference type="STRING" id="1043004.A0A074WN46"/>
<feature type="compositionally biased region" description="Polar residues" evidence="5">
    <location>
        <begin position="718"/>
        <end position="729"/>
    </location>
</feature>
<dbReference type="FunFam" id="1.10.10.10:FF:000260">
    <property type="entry name" value="Forkhead transcription factor (Sep1)"/>
    <property type="match status" value="1"/>
</dbReference>
<feature type="region of interest" description="Disordered" evidence="5">
    <location>
        <begin position="541"/>
        <end position="575"/>
    </location>
</feature>
<dbReference type="RefSeq" id="XP_013425120.1">
    <property type="nucleotide sequence ID" value="XM_013569666.1"/>
</dbReference>
<dbReference type="InterPro" id="IPR030456">
    <property type="entry name" value="TF_fork_head_CS_2"/>
</dbReference>
<dbReference type="InterPro" id="IPR036390">
    <property type="entry name" value="WH_DNA-bd_sf"/>
</dbReference>
<reference evidence="7 8" key="1">
    <citation type="journal article" date="2014" name="BMC Genomics">
        <title>Genome sequencing of four Aureobasidium pullulans varieties: biotechnological potential, stress tolerance, and description of new species.</title>
        <authorList>
            <person name="Gostin Ar C."/>
            <person name="Ohm R.A."/>
            <person name="Kogej T."/>
            <person name="Sonjak S."/>
            <person name="Turk M."/>
            <person name="Zajc J."/>
            <person name="Zalar P."/>
            <person name="Grube M."/>
            <person name="Sun H."/>
            <person name="Han J."/>
            <person name="Sharma A."/>
            <person name="Chiniquy J."/>
            <person name="Ngan C.Y."/>
            <person name="Lipzen A."/>
            <person name="Barry K."/>
            <person name="Grigoriev I.V."/>
            <person name="Gunde-Cimerman N."/>
        </authorList>
    </citation>
    <scope>NUCLEOTIDE SEQUENCE [LARGE SCALE GENOMIC DNA]</scope>
    <source>
        <strain evidence="7 8">CBS 147.97</strain>
    </source>
</reference>
<dbReference type="InterPro" id="IPR050211">
    <property type="entry name" value="FOX_domain-containing"/>
</dbReference>
<feature type="region of interest" description="Disordered" evidence="5">
    <location>
        <begin position="59"/>
        <end position="84"/>
    </location>
</feature>
<feature type="compositionally biased region" description="Pro residues" evidence="5">
    <location>
        <begin position="350"/>
        <end position="364"/>
    </location>
</feature>
<keyword evidence="8" id="KW-1185">Reference proteome</keyword>
<gene>
    <name evidence="7" type="ORF">M436DRAFT_52129</name>
</gene>
<keyword evidence="3 4" id="KW-0539">Nucleus</keyword>
<evidence type="ECO:0000259" key="6">
    <source>
        <dbReference type="PROSITE" id="PS50039"/>
    </source>
</evidence>
<dbReference type="CDD" id="cd00059">
    <property type="entry name" value="FH_FOX"/>
    <property type="match status" value="1"/>
</dbReference>
<dbReference type="PROSITE" id="PS00658">
    <property type="entry name" value="FORK_HEAD_2"/>
    <property type="match status" value="1"/>
</dbReference>
<feature type="DNA-binding region" description="Fork-head" evidence="4">
    <location>
        <begin position="172"/>
        <end position="266"/>
    </location>
</feature>
<dbReference type="InterPro" id="IPR001766">
    <property type="entry name" value="Fork_head_dom"/>
</dbReference>
<feature type="domain" description="Fork-head" evidence="6">
    <location>
        <begin position="172"/>
        <end position="266"/>
    </location>
</feature>
<proteinExistence type="predicted"/>
<dbReference type="InterPro" id="IPR036388">
    <property type="entry name" value="WH-like_DNA-bd_sf"/>
</dbReference>
<dbReference type="GeneID" id="25411541"/>
<dbReference type="EMBL" id="KL584715">
    <property type="protein sequence ID" value="KEQ71132.1"/>
    <property type="molecule type" value="Genomic_DNA"/>
</dbReference>
<dbReference type="PROSITE" id="PS00657">
    <property type="entry name" value="FORK_HEAD_1"/>
    <property type="match status" value="1"/>
</dbReference>
<dbReference type="GO" id="GO:0001228">
    <property type="term" value="F:DNA-binding transcription activator activity, RNA polymerase II-specific"/>
    <property type="evidence" value="ECO:0007669"/>
    <property type="project" value="UniProtKB-ARBA"/>
</dbReference>
<evidence type="ECO:0000256" key="1">
    <source>
        <dbReference type="ARBA" id="ARBA00004123"/>
    </source>
</evidence>
<keyword evidence="2 4" id="KW-0238">DNA-binding</keyword>
<dbReference type="GO" id="GO:0000978">
    <property type="term" value="F:RNA polymerase II cis-regulatory region sequence-specific DNA binding"/>
    <property type="evidence" value="ECO:0007669"/>
    <property type="project" value="UniProtKB-ARBA"/>
</dbReference>
<evidence type="ECO:0000256" key="2">
    <source>
        <dbReference type="ARBA" id="ARBA00023125"/>
    </source>
</evidence>
<sequence length="729" mass="80273">MASTRRTTYHQLNIYHDPVPVLPSTTFQDLPQDSVEAALLSALGQQPFRQPGFLLSPSHNSPSFALPRKHSSSPDGPFGRRSLHSISVPSPLQSAFLSDSPVKPGFFSAMNTLNKENMMPYDHHLYAAQKAVPIKRALADKTTKKPVKATEQYDFVLPEPEEMPSVHDDGNKPTFSYATLIGMAILRAPNRRLTLAQIYKWISDNFKYYRASETGWQNSIRHNLSLNKAFIKQERPKDDPGKGNYWAIEPGMERQFCKDRPLKKVQIPSEMMPLQTLPSNAPRPVTTPAIGRFALGPNPVKKTDTKAVDSASFPQDHFSSDGTIPASDPALQDDELAMPPPAARASMRSSPPPAFGSSPPPMQDTPPRASRLRFPTDTHSGGARKRKFNAPQDSGYYSSIESSAVRNPTISHVALTSDADPDHRRIKRGRAEEEIARIRSSSYDSPTKKTALHKRKPSVHFEYTSPQRPTSSAAAVAPLTPAVVFKRPAKPPQSCSPNTSLRNHRNNIKAFLGESPAKSWTPLVPFSPAFNLDEFTPAKDLTPWRPSNDNNDVFDENATIDDLSARGSPGKKRPRIERAVTSTGVLADITSGKGNAMAFDSPFNFHFTPLKANHPAQLRSPVMLGSPLKRVTMAPPSTGVSDNTVSAPEWLDLSLDNYFPQHNGQELFGLGIQDDIFDEQGLDILQEFGKIGSKQQPQLQPTNTGSNSTGSPAKRSQRPSISRSITSRF</sequence>
<dbReference type="SUPFAM" id="SSF46785">
    <property type="entry name" value="Winged helix' DNA-binding domain"/>
    <property type="match status" value="1"/>
</dbReference>
<dbReference type="Proteomes" id="UP000027730">
    <property type="component" value="Unassembled WGS sequence"/>
</dbReference>
<dbReference type="PANTHER" id="PTHR11829">
    <property type="entry name" value="FORKHEAD BOX PROTEIN"/>
    <property type="match status" value="1"/>
</dbReference>
<organism evidence="7 8">
    <name type="scientific">Aureobasidium namibiae CBS 147.97</name>
    <dbReference type="NCBI Taxonomy" id="1043004"/>
    <lineage>
        <taxon>Eukaryota</taxon>
        <taxon>Fungi</taxon>
        <taxon>Dikarya</taxon>
        <taxon>Ascomycota</taxon>
        <taxon>Pezizomycotina</taxon>
        <taxon>Dothideomycetes</taxon>
        <taxon>Dothideomycetidae</taxon>
        <taxon>Dothideales</taxon>
        <taxon>Saccotheciaceae</taxon>
        <taxon>Aureobasidium</taxon>
    </lineage>
</organism>
<comment type="subcellular location">
    <subcellularLocation>
        <location evidence="1 4">Nucleus</location>
    </subcellularLocation>
</comment>
<name>A0A074WN46_9PEZI</name>
<evidence type="ECO:0000256" key="4">
    <source>
        <dbReference type="PROSITE-ProRule" id="PRU00089"/>
    </source>
</evidence>
<dbReference type="Gene3D" id="1.10.10.10">
    <property type="entry name" value="Winged helix-like DNA-binding domain superfamily/Winged helix DNA-binding domain"/>
    <property type="match status" value="1"/>
</dbReference>
<dbReference type="AlphaFoldDB" id="A0A074WN46"/>
<feature type="region of interest" description="Disordered" evidence="5">
    <location>
        <begin position="291"/>
        <end position="396"/>
    </location>
</feature>
<feature type="region of interest" description="Disordered" evidence="5">
    <location>
        <begin position="692"/>
        <end position="729"/>
    </location>
</feature>
<dbReference type="PANTHER" id="PTHR11829:SF343">
    <property type="entry name" value="FORK-HEAD DOMAIN-CONTAINING PROTEIN"/>
    <property type="match status" value="1"/>
</dbReference>
<dbReference type="SMART" id="SM00339">
    <property type="entry name" value="FH"/>
    <property type="match status" value="1"/>
</dbReference>
<dbReference type="GO" id="GO:0005634">
    <property type="term" value="C:nucleus"/>
    <property type="evidence" value="ECO:0007669"/>
    <property type="project" value="UniProtKB-SubCell"/>
</dbReference>
<dbReference type="OrthoDB" id="5954824at2759"/>
<evidence type="ECO:0000313" key="7">
    <source>
        <dbReference type="EMBL" id="KEQ71132.1"/>
    </source>
</evidence>
<evidence type="ECO:0000256" key="5">
    <source>
        <dbReference type="SAM" id="MobiDB-lite"/>
    </source>
</evidence>
<accession>A0A074WN46</accession>
<feature type="compositionally biased region" description="Polar residues" evidence="5">
    <location>
        <begin position="693"/>
        <end position="711"/>
    </location>
</feature>
<dbReference type="PROSITE" id="PS50039">
    <property type="entry name" value="FORK_HEAD_3"/>
    <property type="match status" value="1"/>
</dbReference>